<keyword evidence="2" id="KW-1185">Reference proteome</keyword>
<reference evidence="1 2" key="1">
    <citation type="submission" date="2015-06" db="EMBL/GenBank/DDBJ databases">
        <title>Survival trade-offs in plant roots during colonization by closely related pathogenic and mutualistic fungi.</title>
        <authorList>
            <person name="Hacquard S."/>
            <person name="Kracher B."/>
            <person name="Hiruma K."/>
            <person name="Weinman A."/>
            <person name="Muench P."/>
            <person name="Garrido Oter R."/>
            <person name="Ver Loren van Themaat E."/>
            <person name="Dallerey J.-F."/>
            <person name="Damm U."/>
            <person name="Henrissat B."/>
            <person name="Lespinet O."/>
            <person name="Thon M."/>
            <person name="Kemen E."/>
            <person name="McHardy A.C."/>
            <person name="Schulze-Lefert P."/>
            <person name="O'Connell R.J."/>
        </authorList>
    </citation>
    <scope>NUCLEOTIDE SEQUENCE [LARGE SCALE GENOMIC DNA]</scope>
    <source>
        <strain evidence="1 2">MAFF 238704</strain>
    </source>
</reference>
<dbReference type="Proteomes" id="UP000076584">
    <property type="component" value="Unassembled WGS sequence"/>
</dbReference>
<dbReference type="InterPro" id="IPR027417">
    <property type="entry name" value="P-loop_NTPase"/>
</dbReference>
<protein>
    <submittedName>
        <fullName evidence="1">Aaa family atpase</fullName>
    </submittedName>
</protein>
<dbReference type="STRING" id="1573173.A0A166LTM3"/>
<dbReference type="EMBL" id="LFIW01002722">
    <property type="protein sequence ID" value="KZL63917.1"/>
    <property type="molecule type" value="Genomic_DNA"/>
</dbReference>
<accession>A0A166LTM3</accession>
<dbReference type="PANTHER" id="PTHR46411:SF2">
    <property type="entry name" value="AAA+ ATPASE DOMAIN-CONTAINING PROTEIN"/>
    <property type="match status" value="1"/>
</dbReference>
<evidence type="ECO:0000313" key="2">
    <source>
        <dbReference type="Proteomes" id="UP000076584"/>
    </source>
</evidence>
<dbReference type="Gene3D" id="3.40.50.300">
    <property type="entry name" value="P-loop containing nucleotide triphosphate hydrolases"/>
    <property type="match status" value="1"/>
</dbReference>
<organism evidence="1 2">
    <name type="scientific">Colletotrichum incanum</name>
    <name type="common">Soybean anthracnose fungus</name>
    <dbReference type="NCBI Taxonomy" id="1573173"/>
    <lineage>
        <taxon>Eukaryota</taxon>
        <taxon>Fungi</taxon>
        <taxon>Dikarya</taxon>
        <taxon>Ascomycota</taxon>
        <taxon>Pezizomycotina</taxon>
        <taxon>Sordariomycetes</taxon>
        <taxon>Hypocreomycetidae</taxon>
        <taxon>Glomerellales</taxon>
        <taxon>Glomerellaceae</taxon>
        <taxon>Colletotrichum</taxon>
        <taxon>Colletotrichum spaethianum species complex</taxon>
    </lineage>
</organism>
<gene>
    <name evidence="1" type="ORF">CI238_07645</name>
</gene>
<evidence type="ECO:0000313" key="1">
    <source>
        <dbReference type="EMBL" id="KZL63917.1"/>
    </source>
</evidence>
<comment type="caution">
    <text evidence="1">The sequence shown here is derived from an EMBL/GenBank/DDBJ whole genome shotgun (WGS) entry which is preliminary data.</text>
</comment>
<proteinExistence type="predicted"/>
<dbReference type="AlphaFoldDB" id="A0A166LTM3"/>
<dbReference type="SUPFAM" id="SSF52540">
    <property type="entry name" value="P-loop containing nucleoside triphosphate hydrolases"/>
    <property type="match status" value="1"/>
</dbReference>
<sequence>MSPAEVETNLQSSFQIVQAWDCVLLLDEADVFLAERSQDNIERNASVSVMEYYEGILFLTTNKVRSFDEAFKSSMFMALSYPPLTQEQTNRIWEMQMDRTEELSEKAAPEDVSQHVKFNCEKIATLLATL</sequence>
<dbReference type="PANTHER" id="PTHR46411">
    <property type="entry name" value="FAMILY ATPASE, PUTATIVE-RELATED"/>
    <property type="match status" value="1"/>
</dbReference>
<name>A0A166LTM3_COLIC</name>